<reference evidence="4" key="1">
    <citation type="journal article" date="2012" name="Science">
        <title>The Paleozoic origin of enzymatic lignin decomposition reconstructed from 31 fungal genomes.</title>
        <authorList>
            <person name="Floudas D."/>
            <person name="Binder M."/>
            <person name="Riley R."/>
            <person name="Barry K."/>
            <person name="Blanchette R.A."/>
            <person name="Henrissat B."/>
            <person name="Martinez A.T."/>
            <person name="Otillar R."/>
            <person name="Spatafora J.W."/>
            <person name="Yadav J.S."/>
            <person name="Aerts A."/>
            <person name="Benoit I."/>
            <person name="Boyd A."/>
            <person name="Carlson A."/>
            <person name="Copeland A."/>
            <person name="Coutinho P.M."/>
            <person name="de Vries R.P."/>
            <person name="Ferreira P."/>
            <person name="Findley K."/>
            <person name="Foster B."/>
            <person name="Gaskell J."/>
            <person name="Glotzer D."/>
            <person name="Gorecki P."/>
            <person name="Heitman J."/>
            <person name="Hesse C."/>
            <person name="Hori C."/>
            <person name="Igarashi K."/>
            <person name="Jurgens J.A."/>
            <person name="Kallen N."/>
            <person name="Kersten P."/>
            <person name="Kohler A."/>
            <person name="Kuees U."/>
            <person name="Kumar T.K.A."/>
            <person name="Kuo A."/>
            <person name="LaButti K."/>
            <person name="Larrondo L.F."/>
            <person name="Lindquist E."/>
            <person name="Ling A."/>
            <person name="Lombard V."/>
            <person name="Lucas S."/>
            <person name="Lundell T."/>
            <person name="Martin R."/>
            <person name="McLaughlin D.J."/>
            <person name="Morgenstern I."/>
            <person name="Morin E."/>
            <person name="Murat C."/>
            <person name="Nagy L.G."/>
            <person name="Nolan M."/>
            <person name="Ohm R.A."/>
            <person name="Patyshakuliyeva A."/>
            <person name="Rokas A."/>
            <person name="Ruiz-Duenas F.J."/>
            <person name="Sabat G."/>
            <person name="Salamov A."/>
            <person name="Samejima M."/>
            <person name="Schmutz J."/>
            <person name="Slot J.C."/>
            <person name="St John F."/>
            <person name="Stenlid J."/>
            <person name="Sun H."/>
            <person name="Sun S."/>
            <person name="Syed K."/>
            <person name="Tsang A."/>
            <person name="Wiebenga A."/>
            <person name="Young D."/>
            <person name="Pisabarro A."/>
            <person name="Eastwood D.C."/>
            <person name="Martin F."/>
            <person name="Cullen D."/>
            <person name="Grigoriev I.V."/>
            <person name="Hibbett D.S."/>
        </authorList>
    </citation>
    <scope>NUCLEOTIDE SEQUENCE [LARGE SCALE GENOMIC DNA]</scope>
    <source>
        <strain evidence="4">RWD-64-598 SS2</strain>
    </source>
</reference>
<dbReference type="RefSeq" id="XP_007773232.1">
    <property type="nucleotide sequence ID" value="XM_007775042.1"/>
</dbReference>
<feature type="transmembrane region" description="Helical" evidence="1">
    <location>
        <begin position="188"/>
        <end position="211"/>
    </location>
</feature>
<keyword evidence="4" id="KW-1185">Reference proteome</keyword>
<dbReference type="InterPro" id="IPR045340">
    <property type="entry name" value="DUF6533"/>
</dbReference>
<keyword evidence="1" id="KW-0472">Membrane</keyword>
<protein>
    <recommendedName>
        <fullName evidence="2">DUF6533 domain-containing protein</fullName>
    </recommendedName>
</protein>
<dbReference type="EMBL" id="JH711585">
    <property type="protein sequence ID" value="EIW76917.1"/>
    <property type="molecule type" value="Genomic_DNA"/>
</dbReference>
<proteinExistence type="predicted"/>
<sequence length="291" mass="32332">MTPAETGFLGNCFQIAVQTVLVYDHVLDIGDEISFIWTLVSTTPSLLYLLIRYWGHVVMICYMLFELQCWGMLGIAFAVQVLMILRVWAMNSRSKAIVGCLTIVFIAQAVVILVTIWSSIGPGTVYASVDPSGAACLIEGVRIRFVPAFGPILTFELLIFLFAVRGFVRNASTQSHDDGRLSLREVLIRDSFILFTINICLCAMSLTTWLVSKNHAMNALTVPFIPLLQITLGTRLVLNIRRQDVSNAQYSMTDYATGMMFADAELVDEFSVPRAGTSIDPLIESRDVEAR</sequence>
<dbReference type="AlphaFoldDB" id="A0A5M3MD38"/>
<name>A0A5M3MD38_CONPW</name>
<feature type="transmembrane region" description="Helical" evidence="1">
    <location>
        <begin position="148"/>
        <end position="168"/>
    </location>
</feature>
<organism evidence="3 4">
    <name type="scientific">Coniophora puteana (strain RWD-64-598)</name>
    <name type="common">Brown rot fungus</name>
    <dbReference type="NCBI Taxonomy" id="741705"/>
    <lineage>
        <taxon>Eukaryota</taxon>
        <taxon>Fungi</taxon>
        <taxon>Dikarya</taxon>
        <taxon>Basidiomycota</taxon>
        <taxon>Agaricomycotina</taxon>
        <taxon>Agaricomycetes</taxon>
        <taxon>Agaricomycetidae</taxon>
        <taxon>Boletales</taxon>
        <taxon>Coniophorineae</taxon>
        <taxon>Coniophoraceae</taxon>
        <taxon>Coniophora</taxon>
    </lineage>
</organism>
<evidence type="ECO:0000313" key="3">
    <source>
        <dbReference type="EMBL" id="EIW76917.1"/>
    </source>
</evidence>
<feature type="domain" description="DUF6533" evidence="2">
    <location>
        <begin position="12"/>
        <end position="55"/>
    </location>
</feature>
<gene>
    <name evidence="3" type="ORF">CONPUDRAFT_92780</name>
</gene>
<accession>A0A5M3MD38</accession>
<evidence type="ECO:0000256" key="1">
    <source>
        <dbReference type="SAM" id="Phobius"/>
    </source>
</evidence>
<evidence type="ECO:0000313" key="4">
    <source>
        <dbReference type="Proteomes" id="UP000053558"/>
    </source>
</evidence>
<dbReference type="GeneID" id="19211546"/>
<keyword evidence="1" id="KW-1133">Transmembrane helix</keyword>
<feature type="transmembrane region" description="Helical" evidence="1">
    <location>
        <begin position="217"/>
        <end position="238"/>
    </location>
</feature>
<dbReference type="OrthoDB" id="3349377at2759"/>
<dbReference type="KEGG" id="cput:CONPUDRAFT_92780"/>
<keyword evidence="1" id="KW-0812">Transmembrane</keyword>
<feature type="transmembrane region" description="Helical" evidence="1">
    <location>
        <begin position="71"/>
        <end position="89"/>
    </location>
</feature>
<dbReference type="Proteomes" id="UP000053558">
    <property type="component" value="Unassembled WGS sequence"/>
</dbReference>
<evidence type="ECO:0000259" key="2">
    <source>
        <dbReference type="Pfam" id="PF20151"/>
    </source>
</evidence>
<dbReference type="Pfam" id="PF20151">
    <property type="entry name" value="DUF6533"/>
    <property type="match status" value="1"/>
</dbReference>
<comment type="caution">
    <text evidence="3">The sequence shown here is derived from an EMBL/GenBank/DDBJ whole genome shotgun (WGS) entry which is preliminary data.</text>
</comment>
<dbReference type="OMA" id="KAWINRD"/>
<feature type="transmembrane region" description="Helical" evidence="1">
    <location>
        <begin position="96"/>
        <end position="120"/>
    </location>
</feature>